<proteinExistence type="inferred from homology"/>
<sequence>MTSTPLIAARQSRELETVGITRCLRREDRNRYTTGLPKETVMRWSVEQALVLRMICSLLLLFVAIVGFVGALWAVFVGFFLFARTSLSTAMLLSIIPTVLLLLWIIVLECRGTREIEQAATATPVTVEEYPELYATVNRVSSIFGIPAPTISISDSLAPEAMVIGVRPTTSRLILSEGLLDTLDAAELEAVIAHELAHVKNRDATVMTIVSVPMILSAGIAARTRDLARHRVPVAIILGAVGRAVVPVTKAIITVCSRTRELAADKAAVEVLGSGAPLASALRTLDQQIQETPSQDLRNARAVSSLSILPFESYNREEVLGYWYEENIKPFCWSIRKPLLRLESRLFRTHPPTEKRVEMILNYESRK</sequence>
<keyword evidence="4" id="KW-0479">Metal-binding</keyword>
<evidence type="ECO:0000259" key="12">
    <source>
        <dbReference type="Pfam" id="PF01435"/>
    </source>
</evidence>
<accession>L0JPP7</accession>
<evidence type="ECO:0000256" key="9">
    <source>
        <dbReference type="ARBA" id="ARBA00023136"/>
    </source>
</evidence>
<dbReference type="Proteomes" id="UP000010843">
    <property type="component" value="Chromosome"/>
</dbReference>
<evidence type="ECO:0000256" key="1">
    <source>
        <dbReference type="ARBA" id="ARBA00022475"/>
    </source>
</evidence>
<keyword evidence="6 10" id="KW-0862">Zinc</keyword>
<evidence type="ECO:0000256" key="7">
    <source>
        <dbReference type="ARBA" id="ARBA00022989"/>
    </source>
</evidence>
<dbReference type="PANTHER" id="PTHR43221:SF2">
    <property type="entry name" value="PROTEASE HTPX HOMOLOG"/>
    <property type="match status" value="1"/>
</dbReference>
<organism evidence="13 14">
    <name type="scientific">Natrinema pellirubrum (strain DSM 15624 / CIP 106293 / JCM 10476 / NCIMB 786 / 157)</name>
    <dbReference type="NCBI Taxonomy" id="797303"/>
    <lineage>
        <taxon>Archaea</taxon>
        <taxon>Methanobacteriati</taxon>
        <taxon>Methanobacteriota</taxon>
        <taxon>Stenosarchaea group</taxon>
        <taxon>Halobacteria</taxon>
        <taxon>Halobacteriales</taxon>
        <taxon>Natrialbaceae</taxon>
        <taxon>Natrinema</taxon>
    </lineage>
</organism>
<evidence type="ECO:0000256" key="3">
    <source>
        <dbReference type="ARBA" id="ARBA00022692"/>
    </source>
</evidence>
<dbReference type="InterPro" id="IPR050083">
    <property type="entry name" value="HtpX_protease"/>
</dbReference>
<name>L0JPP7_NATP1</name>
<dbReference type="InterPro" id="IPR001915">
    <property type="entry name" value="Peptidase_M48"/>
</dbReference>
<evidence type="ECO:0000313" key="14">
    <source>
        <dbReference type="Proteomes" id="UP000010843"/>
    </source>
</evidence>
<evidence type="ECO:0000256" key="8">
    <source>
        <dbReference type="ARBA" id="ARBA00023049"/>
    </source>
</evidence>
<dbReference type="KEGG" id="npe:Natpe_3743"/>
<dbReference type="GO" id="GO:0004222">
    <property type="term" value="F:metalloendopeptidase activity"/>
    <property type="evidence" value="ECO:0007669"/>
    <property type="project" value="InterPro"/>
</dbReference>
<dbReference type="STRING" id="797303.Natpe_3743"/>
<evidence type="ECO:0000256" key="6">
    <source>
        <dbReference type="ARBA" id="ARBA00022833"/>
    </source>
</evidence>
<evidence type="ECO:0000256" key="10">
    <source>
        <dbReference type="RuleBase" id="RU003983"/>
    </source>
</evidence>
<protein>
    <submittedName>
        <fullName evidence="13">Zn-dependent protease with chaperone function</fullName>
    </submittedName>
</protein>
<keyword evidence="2 10" id="KW-0645">Protease</keyword>
<evidence type="ECO:0000256" key="11">
    <source>
        <dbReference type="SAM" id="Phobius"/>
    </source>
</evidence>
<feature type="transmembrane region" description="Helical" evidence="11">
    <location>
        <begin position="50"/>
        <end position="83"/>
    </location>
</feature>
<dbReference type="Pfam" id="PF01435">
    <property type="entry name" value="Peptidase_M48"/>
    <property type="match status" value="1"/>
</dbReference>
<dbReference type="GO" id="GO:0006508">
    <property type="term" value="P:proteolysis"/>
    <property type="evidence" value="ECO:0007669"/>
    <property type="project" value="UniProtKB-KW"/>
</dbReference>
<comment type="cofactor">
    <cofactor evidence="10">
        <name>Zn(2+)</name>
        <dbReference type="ChEBI" id="CHEBI:29105"/>
    </cofactor>
    <text evidence="10">Binds 1 zinc ion per subunit.</text>
</comment>
<keyword evidence="8 10" id="KW-0482">Metalloprotease</keyword>
<keyword evidence="9 11" id="KW-0472">Membrane</keyword>
<keyword evidence="7 11" id="KW-1133">Transmembrane helix</keyword>
<feature type="transmembrane region" description="Helical" evidence="11">
    <location>
        <begin position="89"/>
        <end position="108"/>
    </location>
</feature>
<reference evidence="14" key="1">
    <citation type="submission" date="2012-02" db="EMBL/GenBank/DDBJ databases">
        <title>Complete sequence of chromosome of Natrinema pellirubrum DSM 15624.</title>
        <authorList>
            <person name="Lucas S."/>
            <person name="Han J."/>
            <person name="Lapidus A."/>
            <person name="Cheng J.-F."/>
            <person name="Goodwin L."/>
            <person name="Pitluck S."/>
            <person name="Peters L."/>
            <person name="Teshima H."/>
            <person name="Detter J.C."/>
            <person name="Han C."/>
            <person name="Tapia R."/>
            <person name="Land M."/>
            <person name="Hauser L."/>
            <person name="Kyrpides N."/>
            <person name="Ivanova N."/>
            <person name="Pagani I."/>
            <person name="Sproer C."/>
            <person name="Anderson I."/>
            <person name="Woyke T."/>
        </authorList>
    </citation>
    <scope>NUCLEOTIDE SEQUENCE [LARGE SCALE GENOMIC DNA]</scope>
    <source>
        <strain evidence="14">DSM 15624 / JCM 10476 / NCIMB 786</strain>
    </source>
</reference>
<keyword evidence="3 11" id="KW-0812">Transmembrane</keyword>
<evidence type="ECO:0000256" key="4">
    <source>
        <dbReference type="ARBA" id="ARBA00022723"/>
    </source>
</evidence>
<dbReference type="HOGENOM" id="CLU_042266_0_1_2"/>
<evidence type="ECO:0000256" key="5">
    <source>
        <dbReference type="ARBA" id="ARBA00022801"/>
    </source>
</evidence>
<keyword evidence="5 10" id="KW-0378">Hydrolase</keyword>
<dbReference type="GO" id="GO:0046872">
    <property type="term" value="F:metal ion binding"/>
    <property type="evidence" value="ECO:0007669"/>
    <property type="project" value="UniProtKB-KW"/>
</dbReference>
<evidence type="ECO:0000313" key="13">
    <source>
        <dbReference type="EMBL" id="AGB33505.1"/>
    </source>
</evidence>
<comment type="similarity">
    <text evidence="10">Belongs to the peptidase M48 family.</text>
</comment>
<dbReference type="PANTHER" id="PTHR43221">
    <property type="entry name" value="PROTEASE HTPX"/>
    <property type="match status" value="1"/>
</dbReference>
<feature type="domain" description="Peptidase M48" evidence="12">
    <location>
        <begin position="131"/>
        <end position="362"/>
    </location>
</feature>
<evidence type="ECO:0000256" key="2">
    <source>
        <dbReference type="ARBA" id="ARBA00022670"/>
    </source>
</evidence>
<dbReference type="Gene3D" id="3.30.2010.10">
    <property type="entry name" value="Metalloproteases ('zincins'), catalytic domain"/>
    <property type="match status" value="1"/>
</dbReference>
<dbReference type="eggNOG" id="arCOG01331">
    <property type="taxonomic scope" value="Archaea"/>
</dbReference>
<dbReference type="AlphaFoldDB" id="L0JPP7"/>
<gene>
    <name evidence="13" type="ordered locus">Natpe_3743</name>
</gene>
<keyword evidence="1" id="KW-1003">Cell membrane</keyword>
<dbReference type="EMBL" id="CP003372">
    <property type="protein sequence ID" value="AGB33505.1"/>
    <property type="molecule type" value="Genomic_DNA"/>
</dbReference>